<feature type="compositionally biased region" description="Polar residues" evidence="7">
    <location>
        <begin position="1"/>
        <end position="13"/>
    </location>
</feature>
<dbReference type="Pfam" id="PF00172">
    <property type="entry name" value="Zn_clus"/>
    <property type="match status" value="1"/>
</dbReference>
<dbReference type="GO" id="GO:0003677">
    <property type="term" value="F:DNA binding"/>
    <property type="evidence" value="ECO:0007669"/>
    <property type="project" value="InterPro"/>
</dbReference>
<keyword evidence="4" id="KW-0843">Virulence</keyword>
<feature type="compositionally biased region" description="Polar residues" evidence="7">
    <location>
        <begin position="915"/>
        <end position="924"/>
    </location>
</feature>
<evidence type="ECO:0000256" key="5">
    <source>
        <dbReference type="ARBA" id="ARBA00023163"/>
    </source>
</evidence>
<dbReference type="AlphaFoldDB" id="A0A8H3EP86"/>
<dbReference type="PANTHER" id="PTHR47338">
    <property type="entry name" value="ZN(II)2CYS6 TRANSCRIPTION FACTOR (EUROFUNG)-RELATED"/>
    <property type="match status" value="1"/>
</dbReference>
<evidence type="ECO:0000256" key="3">
    <source>
        <dbReference type="ARBA" id="ARBA00023015"/>
    </source>
</evidence>
<comment type="caution">
    <text evidence="9">The sequence shown here is derived from an EMBL/GenBank/DDBJ whole genome shotgun (WGS) entry which is preliminary data.</text>
</comment>
<dbReference type="InterPro" id="IPR007219">
    <property type="entry name" value="XnlR_reg_dom"/>
</dbReference>
<dbReference type="PROSITE" id="PS00463">
    <property type="entry name" value="ZN2_CY6_FUNGAL_1"/>
    <property type="match status" value="1"/>
</dbReference>
<evidence type="ECO:0000259" key="8">
    <source>
        <dbReference type="PROSITE" id="PS50048"/>
    </source>
</evidence>
<dbReference type="InterPro" id="IPR050815">
    <property type="entry name" value="TF_fung"/>
</dbReference>
<keyword evidence="6" id="KW-0539">Nucleus</keyword>
<dbReference type="Proteomes" id="UP000664521">
    <property type="component" value="Unassembled WGS sequence"/>
</dbReference>
<dbReference type="OrthoDB" id="39175at2759"/>
<dbReference type="SUPFAM" id="SSF57701">
    <property type="entry name" value="Zn2/Cys6 DNA-binding domain"/>
    <property type="match status" value="1"/>
</dbReference>
<dbReference type="Gene3D" id="4.10.240.10">
    <property type="entry name" value="Zn(2)-C6 fungal-type DNA-binding domain"/>
    <property type="match status" value="1"/>
</dbReference>
<dbReference type="SMART" id="SM00066">
    <property type="entry name" value="GAL4"/>
    <property type="match status" value="1"/>
</dbReference>
<feature type="compositionally biased region" description="Polar residues" evidence="7">
    <location>
        <begin position="833"/>
        <end position="844"/>
    </location>
</feature>
<feature type="region of interest" description="Disordered" evidence="7">
    <location>
        <begin position="88"/>
        <end position="202"/>
    </location>
</feature>
<sequence>MASSDPQFPSQAESRMYEAAESMLEHSRMPRPALPTSLTGYGLPENQLPQLQAQPDPVPLVPISPYPDISLPFQANRHARIQGYRPTIDGVLNSPQQQKLSDYHPRKASLSEHPGGGAHDASPGQHTESDPNSGGYGFGNRNESIDGSEPTSPTSSRGRTGQSSETGATHKHRSSHGDVLRDSVDHDEHKSPAWKEMKTKAGKDRKRLPLACIACRRKKIRCSGEKPACKHCLRSRIPCVYKVTARKAAPRTDYMAMLDKRLKRMEDRVIKIIPKDEKDDASAIPRAIVKPPHPGTNPKSSNGKKRGAGEAFGLDTNDWAESKMNLPPLRTETSYNERLNDGIERLPSKDIQEHLSEVFFECLYGQSYHLLHKPSYMRRLRAGTVPPVLVLAVCAISARFSTHPQLSSEPAFLRGEEWASPAREIALRLYDEPSMTTLTVFLILGLHEFGTCHGGRSWMFGGMALRMAYALQLHRELKYDPSNQINGKNPELSCTDREIRRRAMWACFQMDRFNSSGTERPASASEENIKIQLPIKESYFQMDIPGPTEFLDGSVPKVVESNNGQNNDNKTGAPKENMGVAAYIVRIVALWGRLVKYINLGGREQDGHPFWDPKSQFAELKRQVDGLRTSLPASLQNTPENLKRHAVDRIANQFLLIHIACNQLMLFLHQFAIPTTPGGKIPEKTPKAVVAEARTIAFDAATNISALLDDALEHRVTAPFTGYCAFLSSVVHVWGVFSKNSNLEASSKANLARNVKYMQQMKKHWGMFHYIAQNLKEIFARQAEISRGSGTEEAIQDASVFQYGDWFQKYPHGVSETDYEDPATTKVKREPANVTNLSQQSDLQSVEEFFHTLSPPKRNAQQKTSSKKRSRSGNQAEQLPPLQPLQVLNQPHIQHHQQNDPPQRILTLSAPIAQSPVSPTYAPSQQEQQQQQQSNLYTPTHPIFPSSYDLLSLPASTTTVSFPQPLDRHLLYGGYTGADSVPMLATGADSLNPALQDPSSQQSQMWTATDAMDLQQQMMAAGAGYGDLSGGAWFMPFNMDPPGMASDREFVGFVGGDQGAVGDGMGGMQGGP</sequence>
<evidence type="ECO:0000256" key="6">
    <source>
        <dbReference type="ARBA" id="ARBA00023242"/>
    </source>
</evidence>
<feature type="domain" description="Zn(2)-C6 fungal-type" evidence="8">
    <location>
        <begin position="211"/>
        <end position="241"/>
    </location>
</feature>
<feature type="region of interest" description="Disordered" evidence="7">
    <location>
        <begin position="281"/>
        <end position="311"/>
    </location>
</feature>
<feature type="region of interest" description="Disordered" evidence="7">
    <location>
        <begin position="914"/>
        <end position="941"/>
    </location>
</feature>
<evidence type="ECO:0000313" key="9">
    <source>
        <dbReference type="EMBL" id="CAF9909063.1"/>
    </source>
</evidence>
<keyword evidence="3" id="KW-0805">Transcription regulation</keyword>
<dbReference type="PRINTS" id="PR00755">
    <property type="entry name" value="AFLATOXINBRP"/>
</dbReference>
<keyword evidence="10" id="KW-1185">Reference proteome</keyword>
<feature type="region of interest" description="Disordered" evidence="7">
    <location>
        <begin position="814"/>
        <end position="881"/>
    </location>
</feature>
<dbReference type="GO" id="GO:0006351">
    <property type="term" value="P:DNA-templated transcription"/>
    <property type="evidence" value="ECO:0007669"/>
    <property type="project" value="InterPro"/>
</dbReference>
<dbReference type="GO" id="GO:0008270">
    <property type="term" value="F:zinc ion binding"/>
    <property type="evidence" value="ECO:0007669"/>
    <property type="project" value="InterPro"/>
</dbReference>
<feature type="compositionally biased region" description="Polar residues" evidence="7">
    <location>
        <begin position="149"/>
        <end position="167"/>
    </location>
</feature>
<name>A0A8H3EP86_9LECA</name>
<dbReference type="SMART" id="SM00906">
    <property type="entry name" value="Fungal_trans"/>
    <property type="match status" value="1"/>
</dbReference>
<dbReference type="InterPro" id="IPR001138">
    <property type="entry name" value="Zn2Cys6_DnaBD"/>
</dbReference>
<reference evidence="9" key="1">
    <citation type="submission" date="2021-03" db="EMBL/GenBank/DDBJ databases">
        <authorList>
            <person name="Tagirdzhanova G."/>
        </authorList>
    </citation>
    <scope>NUCLEOTIDE SEQUENCE</scope>
</reference>
<keyword evidence="2" id="KW-0479">Metal-binding</keyword>
<dbReference type="EMBL" id="CAJPDS010000007">
    <property type="protein sequence ID" value="CAF9909063.1"/>
    <property type="molecule type" value="Genomic_DNA"/>
</dbReference>
<dbReference type="PROSITE" id="PS50048">
    <property type="entry name" value="ZN2_CY6_FUNGAL_2"/>
    <property type="match status" value="1"/>
</dbReference>
<evidence type="ECO:0000256" key="2">
    <source>
        <dbReference type="ARBA" id="ARBA00022723"/>
    </source>
</evidence>
<dbReference type="CDD" id="cd12148">
    <property type="entry name" value="fungal_TF_MHR"/>
    <property type="match status" value="1"/>
</dbReference>
<comment type="subcellular location">
    <subcellularLocation>
        <location evidence="1">Nucleus</location>
    </subcellularLocation>
</comment>
<evidence type="ECO:0000256" key="1">
    <source>
        <dbReference type="ARBA" id="ARBA00004123"/>
    </source>
</evidence>
<dbReference type="PANTHER" id="PTHR47338:SF27">
    <property type="entry name" value="ZN(II)2CYS6 TRANSCRIPTION FACTOR (EUROFUNG)"/>
    <property type="match status" value="1"/>
</dbReference>
<gene>
    <name evidence="9" type="ORF">HETSPECPRED_008813</name>
</gene>
<dbReference type="CDD" id="cd00067">
    <property type="entry name" value="GAL4"/>
    <property type="match status" value="1"/>
</dbReference>
<evidence type="ECO:0000313" key="10">
    <source>
        <dbReference type="Proteomes" id="UP000664521"/>
    </source>
</evidence>
<feature type="region of interest" description="Disordered" evidence="7">
    <location>
        <begin position="1"/>
        <end position="60"/>
    </location>
</feature>
<feature type="compositionally biased region" description="Basic and acidic residues" evidence="7">
    <location>
        <begin position="175"/>
        <end position="202"/>
    </location>
</feature>
<proteinExistence type="predicted"/>
<dbReference type="Pfam" id="PF04082">
    <property type="entry name" value="Fungal_trans"/>
    <property type="match status" value="1"/>
</dbReference>
<dbReference type="GO" id="GO:0005634">
    <property type="term" value="C:nucleus"/>
    <property type="evidence" value="ECO:0007669"/>
    <property type="project" value="UniProtKB-SubCell"/>
</dbReference>
<dbReference type="GO" id="GO:0000981">
    <property type="term" value="F:DNA-binding transcription factor activity, RNA polymerase II-specific"/>
    <property type="evidence" value="ECO:0007669"/>
    <property type="project" value="InterPro"/>
</dbReference>
<protein>
    <recommendedName>
        <fullName evidence="8">Zn(2)-C6 fungal-type domain-containing protein</fullName>
    </recommendedName>
</protein>
<feature type="compositionally biased region" description="Basic and acidic residues" evidence="7">
    <location>
        <begin position="15"/>
        <end position="28"/>
    </location>
</feature>
<organism evidence="9 10">
    <name type="scientific">Heterodermia speciosa</name>
    <dbReference type="NCBI Taxonomy" id="116794"/>
    <lineage>
        <taxon>Eukaryota</taxon>
        <taxon>Fungi</taxon>
        <taxon>Dikarya</taxon>
        <taxon>Ascomycota</taxon>
        <taxon>Pezizomycotina</taxon>
        <taxon>Lecanoromycetes</taxon>
        <taxon>OSLEUM clade</taxon>
        <taxon>Lecanoromycetidae</taxon>
        <taxon>Caliciales</taxon>
        <taxon>Physciaceae</taxon>
        <taxon>Heterodermia</taxon>
    </lineage>
</organism>
<evidence type="ECO:0000256" key="4">
    <source>
        <dbReference type="ARBA" id="ARBA00023026"/>
    </source>
</evidence>
<keyword evidence="5" id="KW-0804">Transcription</keyword>
<evidence type="ECO:0000256" key="7">
    <source>
        <dbReference type="SAM" id="MobiDB-lite"/>
    </source>
</evidence>
<dbReference type="InterPro" id="IPR036864">
    <property type="entry name" value="Zn2-C6_fun-type_DNA-bd_sf"/>
</dbReference>
<accession>A0A8H3EP86</accession>